<comment type="caution">
    <text evidence="3">The sequence shown here is derived from an EMBL/GenBank/DDBJ whole genome shotgun (WGS) entry which is preliminary data.</text>
</comment>
<dbReference type="PROSITE" id="PS51257">
    <property type="entry name" value="PROKAR_LIPOPROTEIN"/>
    <property type="match status" value="1"/>
</dbReference>
<proteinExistence type="predicted"/>
<dbReference type="Gene3D" id="3.30.310.70">
    <property type="entry name" value="TT1751-like domain"/>
    <property type="match status" value="1"/>
</dbReference>
<dbReference type="Proteomes" id="UP000023795">
    <property type="component" value="Unassembled WGS sequence"/>
</dbReference>
<dbReference type="eggNOG" id="COG3439">
    <property type="taxonomic scope" value="Bacteria"/>
</dbReference>
<keyword evidence="1" id="KW-0732">Signal</keyword>
<keyword evidence="4" id="KW-1185">Reference proteome</keyword>
<protein>
    <recommendedName>
        <fullName evidence="2">DUF302 domain-containing protein</fullName>
    </recommendedName>
</protein>
<dbReference type="SUPFAM" id="SSF103247">
    <property type="entry name" value="TT1751-like"/>
    <property type="match status" value="1"/>
</dbReference>
<feature type="domain" description="DUF302" evidence="2">
    <location>
        <begin position="76"/>
        <end position="136"/>
    </location>
</feature>
<dbReference type="RefSeq" id="WP_009767274.1">
    <property type="nucleotide sequence ID" value="NZ_ANIN01000001.1"/>
</dbReference>
<sequence>MKKLTLIALVNAVLLTACQSQTIMPKATQTQITQSKPAESAMQKTHTIKSQYTFSETVDKLSQTIEDKGMTIFATIDHKQAAQDAGLDMQPATVIVFGTPKAGTPFMLKDPTFALQLPLKVLVTEVGDEVLVSFHDTKAMVDGSQITFDDVKDSLAKAEMLIKKTVTE</sequence>
<dbReference type="CDD" id="cd14797">
    <property type="entry name" value="DUF302"/>
    <property type="match status" value="1"/>
</dbReference>
<evidence type="ECO:0000259" key="2">
    <source>
        <dbReference type="Pfam" id="PF03625"/>
    </source>
</evidence>
<feature type="chain" id="PRO_5003958322" description="DUF302 domain-containing protein" evidence="1">
    <location>
        <begin position="23"/>
        <end position="168"/>
    </location>
</feature>
<dbReference type="PATRIC" id="fig|1230338.3.peg.778"/>
<dbReference type="EMBL" id="ANIN01000001">
    <property type="protein sequence ID" value="ELA09455.1"/>
    <property type="molecule type" value="Genomic_DNA"/>
</dbReference>
<dbReference type="Pfam" id="PF03625">
    <property type="entry name" value="DUF302"/>
    <property type="match status" value="1"/>
</dbReference>
<reference evidence="3 4" key="1">
    <citation type="journal article" date="2013" name="Genome Announc.">
        <title>Genome Sequence of Moraxella macacae 0408225, a Novel Bacterial Species Isolated from a Cynomolgus Macaque with Epistaxis.</title>
        <authorList>
            <person name="Ladner J.T."/>
            <person name="Whitehouse C.A."/>
            <person name="Koroleva G.I."/>
            <person name="Palacios G.F."/>
        </authorList>
    </citation>
    <scope>NUCLEOTIDE SEQUENCE [LARGE SCALE GENOMIC DNA]</scope>
    <source>
        <strain evidence="3 4">0408225</strain>
    </source>
</reference>
<dbReference type="STRING" id="1230338.MOMA_03595"/>
<dbReference type="PANTHER" id="PTHR38342">
    <property type="entry name" value="SLR5037 PROTEIN"/>
    <property type="match status" value="1"/>
</dbReference>
<dbReference type="PANTHER" id="PTHR38342:SF2">
    <property type="entry name" value="INNER MEMBRANE OR EXPORTED"/>
    <property type="match status" value="1"/>
</dbReference>
<dbReference type="OrthoDB" id="9799367at2"/>
<organism evidence="3 4">
    <name type="scientific">Moraxella macacae 0408225</name>
    <dbReference type="NCBI Taxonomy" id="1230338"/>
    <lineage>
        <taxon>Bacteria</taxon>
        <taxon>Pseudomonadati</taxon>
        <taxon>Pseudomonadota</taxon>
        <taxon>Gammaproteobacteria</taxon>
        <taxon>Moraxellales</taxon>
        <taxon>Moraxellaceae</taxon>
        <taxon>Moraxella</taxon>
    </lineage>
</organism>
<dbReference type="AlphaFoldDB" id="L2F965"/>
<feature type="signal peptide" evidence="1">
    <location>
        <begin position="1"/>
        <end position="22"/>
    </location>
</feature>
<evidence type="ECO:0000313" key="3">
    <source>
        <dbReference type="EMBL" id="ELA09455.1"/>
    </source>
</evidence>
<gene>
    <name evidence="3" type="ORF">MOMA_03595</name>
</gene>
<evidence type="ECO:0000256" key="1">
    <source>
        <dbReference type="SAM" id="SignalP"/>
    </source>
</evidence>
<dbReference type="InterPro" id="IPR005180">
    <property type="entry name" value="DUF302"/>
</dbReference>
<evidence type="ECO:0000313" key="4">
    <source>
        <dbReference type="Proteomes" id="UP000023795"/>
    </source>
</evidence>
<dbReference type="InterPro" id="IPR035923">
    <property type="entry name" value="TT1751-like_sf"/>
</dbReference>
<accession>L2F965</accession>
<name>L2F965_9GAMM</name>